<dbReference type="OrthoDB" id="439808at2759"/>
<dbReference type="PANTHER" id="PTHR48025:SF6">
    <property type="entry name" value="RRM DOMAIN-CONTAINING PROTEIN"/>
    <property type="match status" value="1"/>
</dbReference>
<dbReference type="InterPro" id="IPR050502">
    <property type="entry name" value="Euk_RNA-bind_prot"/>
</dbReference>
<dbReference type="GO" id="GO:1901259">
    <property type="term" value="P:chloroplast rRNA processing"/>
    <property type="evidence" value="ECO:0007669"/>
    <property type="project" value="TreeGrafter"/>
</dbReference>
<dbReference type="GO" id="GO:0003729">
    <property type="term" value="F:mRNA binding"/>
    <property type="evidence" value="ECO:0007669"/>
    <property type="project" value="TreeGrafter"/>
</dbReference>
<accession>A0A7J7C6G6</accession>
<proteinExistence type="predicted"/>
<dbReference type="Pfam" id="PF00076">
    <property type="entry name" value="RRM_1"/>
    <property type="match status" value="2"/>
</dbReference>
<feature type="domain" description="RRM" evidence="4">
    <location>
        <begin position="86"/>
        <end position="163"/>
    </location>
</feature>
<evidence type="ECO:0000256" key="1">
    <source>
        <dbReference type="ARBA" id="ARBA00022884"/>
    </source>
</evidence>
<feature type="compositionally biased region" description="Basic and acidic residues" evidence="3">
    <location>
        <begin position="256"/>
        <end position="272"/>
    </location>
</feature>
<evidence type="ECO:0000313" key="5">
    <source>
        <dbReference type="EMBL" id="KAF5729711.1"/>
    </source>
</evidence>
<dbReference type="PROSITE" id="PS51257">
    <property type="entry name" value="PROKAR_LIPOPROTEIN"/>
    <property type="match status" value="1"/>
</dbReference>
<dbReference type="GO" id="GO:0009535">
    <property type="term" value="C:chloroplast thylakoid membrane"/>
    <property type="evidence" value="ECO:0007669"/>
    <property type="project" value="TreeGrafter"/>
</dbReference>
<dbReference type="InterPro" id="IPR000504">
    <property type="entry name" value="RRM_dom"/>
</dbReference>
<comment type="caution">
    <text evidence="5">The sequence shown here is derived from an EMBL/GenBank/DDBJ whole genome shotgun (WGS) entry which is preliminary data.</text>
</comment>
<keyword evidence="5" id="KW-0687">Ribonucleoprotein</keyword>
<dbReference type="FunCoup" id="A0A7J7C6G6">
    <property type="interactions" value="2020"/>
</dbReference>
<sequence>MAALKAALSLPSLLSSSCSKSFLSRNPQLYSIKLQISNSLNALSLKFPLSHFPCQTRKFCIQQCSTTQEVTVEAEPAQTEDPLLKRKIYVANFPWTFTAADFKTIFGQCGTVTDVEIIRDRDGKQKGYAFLTMGSEEEAQAAIEKFNSQEVSGRTFKVAYAKRLNKPDPPPTQVSPAIETRHKLYVSNLAWKVRASHLREFFSTDFTLVSARVVFEGPSGRSAGYGFVSFATKEEAEAAIAALHGKELMGRPVRLKFSERSVVDPENKKEKEEAEAEPEPEPEPKPEEEEETPPENS</sequence>
<dbReference type="AlphaFoldDB" id="A0A7J7C6G6"/>
<name>A0A7J7C6G6_TRIWF</name>
<evidence type="ECO:0000313" key="6">
    <source>
        <dbReference type="Proteomes" id="UP000593562"/>
    </source>
</evidence>
<dbReference type="InterPro" id="IPR012677">
    <property type="entry name" value="Nucleotide-bd_a/b_plait_sf"/>
</dbReference>
<evidence type="ECO:0000256" key="2">
    <source>
        <dbReference type="PROSITE-ProRule" id="PRU00176"/>
    </source>
</evidence>
<protein>
    <submittedName>
        <fullName evidence="5">29 kDa ribonucleoprotein A chloroplastic</fullName>
    </submittedName>
</protein>
<keyword evidence="1 2" id="KW-0694">RNA-binding</keyword>
<gene>
    <name evidence="5" type="ORF">HS088_TW20G00075</name>
</gene>
<feature type="domain" description="RRM" evidence="4">
    <location>
        <begin position="182"/>
        <end position="260"/>
    </location>
</feature>
<dbReference type="Gene3D" id="3.30.70.330">
    <property type="match status" value="2"/>
</dbReference>
<dbReference type="PROSITE" id="PS50102">
    <property type="entry name" value="RRM"/>
    <property type="match status" value="2"/>
</dbReference>
<dbReference type="GO" id="GO:1990904">
    <property type="term" value="C:ribonucleoprotein complex"/>
    <property type="evidence" value="ECO:0007669"/>
    <property type="project" value="UniProtKB-KW"/>
</dbReference>
<reference evidence="5 6" key="1">
    <citation type="journal article" date="2020" name="Nat. Commun.">
        <title>Genome of Tripterygium wilfordii and identification of cytochrome P450 involved in triptolide biosynthesis.</title>
        <authorList>
            <person name="Tu L."/>
            <person name="Su P."/>
            <person name="Zhang Z."/>
            <person name="Gao L."/>
            <person name="Wang J."/>
            <person name="Hu T."/>
            <person name="Zhou J."/>
            <person name="Zhang Y."/>
            <person name="Zhao Y."/>
            <person name="Liu Y."/>
            <person name="Song Y."/>
            <person name="Tong Y."/>
            <person name="Lu Y."/>
            <person name="Yang J."/>
            <person name="Xu C."/>
            <person name="Jia M."/>
            <person name="Peters R.J."/>
            <person name="Huang L."/>
            <person name="Gao W."/>
        </authorList>
    </citation>
    <scope>NUCLEOTIDE SEQUENCE [LARGE SCALE GENOMIC DNA]</scope>
    <source>
        <strain evidence="6">cv. XIE 37</strain>
        <tissue evidence="5">Leaf</tissue>
    </source>
</reference>
<organism evidence="5 6">
    <name type="scientific">Tripterygium wilfordii</name>
    <name type="common">Thunder God vine</name>
    <dbReference type="NCBI Taxonomy" id="458696"/>
    <lineage>
        <taxon>Eukaryota</taxon>
        <taxon>Viridiplantae</taxon>
        <taxon>Streptophyta</taxon>
        <taxon>Embryophyta</taxon>
        <taxon>Tracheophyta</taxon>
        <taxon>Spermatophyta</taxon>
        <taxon>Magnoliopsida</taxon>
        <taxon>eudicotyledons</taxon>
        <taxon>Gunneridae</taxon>
        <taxon>Pentapetalae</taxon>
        <taxon>rosids</taxon>
        <taxon>fabids</taxon>
        <taxon>Celastrales</taxon>
        <taxon>Celastraceae</taxon>
        <taxon>Tripterygium</taxon>
    </lineage>
</organism>
<keyword evidence="6" id="KW-1185">Reference proteome</keyword>
<dbReference type="PANTHER" id="PTHR48025">
    <property type="entry name" value="OS02G0815200 PROTEIN"/>
    <property type="match status" value="1"/>
</dbReference>
<feature type="region of interest" description="Disordered" evidence="3">
    <location>
        <begin position="254"/>
        <end position="297"/>
    </location>
</feature>
<dbReference type="Proteomes" id="UP000593562">
    <property type="component" value="Unassembled WGS sequence"/>
</dbReference>
<feature type="compositionally biased region" description="Acidic residues" evidence="3">
    <location>
        <begin position="273"/>
        <end position="297"/>
    </location>
</feature>
<dbReference type="EMBL" id="JAAARO010000020">
    <property type="protein sequence ID" value="KAF5729711.1"/>
    <property type="molecule type" value="Genomic_DNA"/>
</dbReference>
<evidence type="ECO:0000256" key="3">
    <source>
        <dbReference type="SAM" id="MobiDB-lite"/>
    </source>
</evidence>
<dbReference type="InterPro" id="IPR035979">
    <property type="entry name" value="RBD_domain_sf"/>
</dbReference>
<dbReference type="InParanoid" id="A0A7J7C6G6"/>
<dbReference type="SUPFAM" id="SSF54928">
    <property type="entry name" value="RNA-binding domain, RBD"/>
    <property type="match status" value="2"/>
</dbReference>
<dbReference type="SMART" id="SM00360">
    <property type="entry name" value="RRM"/>
    <property type="match status" value="2"/>
</dbReference>
<evidence type="ECO:0000259" key="4">
    <source>
        <dbReference type="PROSITE" id="PS50102"/>
    </source>
</evidence>